<name>A0A4Z2E5A7_9TELE</name>
<feature type="region of interest" description="Disordered" evidence="1">
    <location>
        <begin position="1"/>
        <end position="74"/>
    </location>
</feature>
<gene>
    <name evidence="2" type="ORF">EYF80_065928</name>
</gene>
<dbReference type="Proteomes" id="UP000314294">
    <property type="component" value="Unassembled WGS sequence"/>
</dbReference>
<accession>A0A4Z2E5A7</accession>
<comment type="caution">
    <text evidence="2">The sequence shown here is derived from an EMBL/GenBank/DDBJ whole genome shotgun (WGS) entry which is preliminary data.</text>
</comment>
<proteinExistence type="predicted"/>
<evidence type="ECO:0000256" key="1">
    <source>
        <dbReference type="SAM" id="MobiDB-lite"/>
    </source>
</evidence>
<organism evidence="2 3">
    <name type="scientific">Liparis tanakae</name>
    <name type="common">Tanaka's snailfish</name>
    <dbReference type="NCBI Taxonomy" id="230148"/>
    <lineage>
        <taxon>Eukaryota</taxon>
        <taxon>Metazoa</taxon>
        <taxon>Chordata</taxon>
        <taxon>Craniata</taxon>
        <taxon>Vertebrata</taxon>
        <taxon>Euteleostomi</taxon>
        <taxon>Actinopterygii</taxon>
        <taxon>Neopterygii</taxon>
        <taxon>Teleostei</taxon>
        <taxon>Neoteleostei</taxon>
        <taxon>Acanthomorphata</taxon>
        <taxon>Eupercaria</taxon>
        <taxon>Perciformes</taxon>
        <taxon>Cottioidei</taxon>
        <taxon>Cottales</taxon>
        <taxon>Liparidae</taxon>
        <taxon>Liparis</taxon>
    </lineage>
</organism>
<sequence length="101" mass="11249">MDLSGLCVSPGARGVSVPHHLHGGGVPEGHSLRPALPPQRLPEERLESARLHHRGSRVSTHTHTPVEFDRRKDNDGESLGVRIHRLFCKKYILKHHHVAGE</sequence>
<dbReference type="EMBL" id="SRLO01016860">
    <property type="protein sequence ID" value="TNN23949.1"/>
    <property type="molecule type" value="Genomic_DNA"/>
</dbReference>
<feature type="compositionally biased region" description="Basic and acidic residues" evidence="1">
    <location>
        <begin position="64"/>
        <end position="74"/>
    </location>
</feature>
<reference evidence="2 3" key="1">
    <citation type="submission" date="2019-03" db="EMBL/GenBank/DDBJ databases">
        <title>First draft genome of Liparis tanakae, snailfish: a comprehensive survey of snailfish specific genes.</title>
        <authorList>
            <person name="Kim W."/>
            <person name="Song I."/>
            <person name="Jeong J.-H."/>
            <person name="Kim D."/>
            <person name="Kim S."/>
            <person name="Ryu S."/>
            <person name="Song J.Y."/>
            <person name="Lee S.K."/>
        </authorList>
    </citation>
    <scope>NUCLEOTIDE SEQUENCE [LARGE SCALE GENOMIC DNA]</scope>
    <source>
        <tissue evidence="2">Muscle</tissue>
    </source>
</reference>
<evidence type="ECO:0000313" key="3">
    <source>
        <dbReference type="Proteomes" id="UP000314294"/>
    </source>
</evidence>
<dbReference type="AlphaFoldDB" id="A0A4Z2E5A7"/>
<keyword evidence="3" id="KW-1185">Reference proteome</keyword>
<feature type="compositionally biased region" description="Basic and acidic residues" evidence="1">
    <location>
        <begin position="41"/>
        <end position="50"/>
    </location>
</feature>
<protein>
    <submittedName>
        <fullName evidence="2">Uncharacterized protein</fullName>
    </submittedName>
</protein>
<evidence type="ECO:0000313" key="2">
    <source>
        <dbReference type="EMBL" id="TNN23949.1"/>
    </source>
</evidence>